<evidence type="ECO:0000313" key="6">
    <source>
        <dbReference type="EMBL" id="GEU66777.1"/>
    </source>
</evidence>
<comment type="caution">
    <text evidence="6">The sequence shown here is derived from an EMBL/GenBank/DDBJ whole genome shotgun (WGS) entry which is preliminary data.</text>
</comment>
<gene>
    <name evidence="6" type="ORF">Tci_038755</name>
</gene>
<dbReference type="GO" id="GO:0015074">
    <property type="term" value="P:DNA integration"/>
    <property type="evidence" value="ECO:0007669"/>
    <property type="project" value="InterPro"/>
</dbReference>
<dbReference type="PROSITE" id="PS50994">
    <property type="entry name" value="INTEGRASE"/>
    <property type="match status" value="1"/>
</dbReference>
<dbReference type="InterPro" id="IPR013103">
    <property type="entry name" value="RVT_2"/>
</dbReference>
<dbReference type="GO" id="GO:0046872">
    <property type="term" value="F:metal ion binding"/>
    <property type="evidence" value="ECO:0007669"/>
    <property type="project" value="UniProtKB-KW"/>
</dbReference>
<keyword evidence="2" id="KW-0378">Hydrolase</keyword>
<dbReference type="InterPro" id="IPR001584">
    <property type="entry name" value="Integrase_cat-core"/>
</dbReference>
<reference evidence="6" key="1">
    <citation type="journal article" date="2019" name="Sci. Rep.">
        <title>Draft genome of Tanacetum cinerariifolium, the natural source of mosquito coil.</title>
        <authorList>
            <person name="Yamashiro T."/>
            <person name="Shiraishi A."/>
            <person name="Satake H."/>
            <person name="Nakayama K."/>
        </authorList>
    </citation>
    <scope>NUCLEOTIDE SEQUENCE</scope>
</reference>
<dbReference type="GO" id="GO:0003676">
    <property type="term" value="F:nucleic acid binding"/>
    <property type="evidence" value="ECO:0007669"/>
    <property type="project" value="InterPro"/>
</dbReference>
<keyword evidence="1" id="KW-0479">Metal-binding</keyword>
<dbReference type="InterPro" id="IPR012337">
    <property type="entry name" value="RNaseH-like_sf"/>
</dbReference>
<dbReference type="PANTHER" id="PTHR42648:SF18">
    <property type="entry name" value="RETROTRANSPOSON, UNCLASSIFIED-LIKE PROTEIN"/>
    <property type="match status" value="1"/>
</dbReference>
<name>A0A6L2M0N2_TANCI</name>
<proteinExistence type="predicted"/>
<feature type="coiled-coil region" evidence="3">
    <location>
        <begin position="1445"/>
        <end position="1493"/>
    </location>
</feature>
<sequence>MLLIDVEPIAPRLLNNRTAHSDYLKLTQEQAAILREVGFSDETSVAHSPQQNCVVERRNRTLIEAARTMLIYAKAPLFLWAEAVATACELGRPVSIRLQLYKKALCCYYDAFLSSVEPITYKDALTQACWIEAMQEELNEFKPLEVWELVPRPNKVMVITLKWIYKMLRRLLEEVYVSQPDDFVDQDNLNHVYKLKKALYVMKQAPRAWYDLLSKFLLSQEFSKGTMDPTLFIRRQDKDILLGTLVSKDSSIALTAYADADHAGCQDTRRSTYGKKELNFLSTSWECEVLRRRLCNNWQRKLKNSGVIMNGDAPASVASVSGGAEAAISPKTTEQKIARMNDLKAKSTMLLAILGEHLLKFYGIKDAKTLWEAIKPRFGGKKESKKMQKTILKQQYENFIASRSEDNEDLEQIDTDDLEEMDVKCFDKTKVECYNCHRRGYFVRECKARRSQGNINEDNTKRVILVETPANALVYPVQILSQLNERDLNNKSDVFESASDSSVNERLANSVFKSAISETITSVHETETSASKTSKESMEKPKTVRPSAPIIEDWESDSDDDLITNSAKVPVNIAKQSSLRVAASTSTARYVNTAVTRPTVNGAKPSSNVFHKSHLPVRRNFNQRKAPKNSVLKGKINTAKAEAVSTACYVHNRVLVTKPHKKIPYELLISRSLNLDFLKPFGCLVTILNTLDHLGKFEGKADEGFFVRYFVNSKAFRVFNSKTRRVEENIHIKFLENKPNVRGKGLEWLFDIDSLMNSMNYELVSAGNQTNNDADDKDADEVLDKRDKGVSKGNGIDDQENIDSSNQYVDTTNPSTNTASIIINTGSLNINIVGSNDPSMPSLEETRIFDDVYDNREVGAEADTNNLELTIVVSPIPTTRVYKDHSKERIIDLPNGKRAIRTKWVFRNKKDERGIVVRNKARLVAQGYSQKEGIDYDEVFAPVSRIEAIRIFLAYASFMGFIVYQMDVKSAFLYDTIEEEVYVCQPPGFEDPHFPNKKDAGILINQDKYVADIFKKFDFATVKTASTLIDPNKTLIKDAEAEDTVLHLYRSMIGSLMYLTASRPDIMFAVCACARDLPFDLEAFSDSDYDRASFDRKSKIGGCQFLGKRTYGNAEFYQIVDFLTSSTIHYALTVSPTIYASYIKQLWATAKSKTVNGVKQIHAKVDGKTVVISESSVRSDLYFNDEDGITYLSNDEIFENLALMGYERVSTKLTFQKAFFSNQWKYLTHTILHCLSSKSTAWNEFSTNLASAVICLAKGEDDRVVWAATTSASLETEQESEVNTSGSAEDNMECQDDLTDFILPTPHDSPLSGGHTLEVMRGRNESNRTEELNLFDKGSGETKVFDYTTAAEKDVNATEPVSIAGDAVNVASVILDVSAAGPSTSATGPSTSTAGDIFKDKMTTMANTLMVIRRKRPRTTSVVIHDVEEEPRRATPPPIVQSQDKAQFEREQRAAMEKVVEQKAKDVALIEQMEDVQARIDADALLAERLQQKEREKFTVNEQARMLVDLIAERKRFFAAQRAEQIRNKPPTKAQLRNKMVTYLKHMGKYTHNQLKRKSFEEIHMLYEREQKWINDFVPMDYEEKQKLKEDDAEKEELRAFLDIVPVDDITINVESFSTKYLIVDWKTHTLTKNMMYYQIIRANGSSKNDKILIEMCYDFDRQDIIDLYRLVKERNINTTQAQQKALDNALVAHTDRLEFGKGNMRLKTDIKPKEATFQVALYAFSLTSFNHIFLVTIEVHSIYMQEFWATVSVHKSSIRFMTNKKKVSLDVDTFIEILQICLKILGHRFKDLLLEHKFLSFIRDLRHVGDMHYLTDVSINYIHQPWRAFTEVSYYRVHMILSEIGDNIYSTVDACTTTKEIWIAIERLQKSKRAKDYEYHKEKMMLCKKEARAKIQEVLQATYDNSRPTYDAEPLEKKLKKANTTLTHELNECKYTLEESNEIQDRYRSALHQKDIELEKYKVFKNCQLEKEVVEHKYIETLDLLAQQKYQSNESLKTQAYETFEFKEKNDELVHQISLEHIRYDLLWKEKEQFQKDFKISQEKDIDKLIALENQVKFLNEIIYKTNQSLQTIHMRAPNPSSYFKGRASFVKPKYLKKAQSKKPCLYNVPYDKDDLANIFAPNYEDTLLEQESRSKLDKELIKKKSTCFVRDLQGNDLLIGARGSDLYTIALQESSSPTLTCFMAKASPTQALLWHLHTDRGTEFLNKTLQTYFKEEGIDHQTTISQTPEQNDIVDRRNRTLVETRQQLDTDCEMCMFTLTVSTTKPKNINEVMADHAWIEAMQEEPHQFDRLNFWKLVDKPFGKM</sequence>
<dbReference type="InterPro" id="IPR057670">
    <property type="entry name" value="SH3_retrovirus"/>
</dbReference>
<dbReference type="InterPro" id="IPR036397">
    <property type="entry name" value="RNaseH_sf"/>
</dbReference>
<evidence type="ECO:0000256" key="2">
    <source>
        <dbReference type="ARBA" id="ARBA00022801"/>
    </source>
</evidence>
<dbReference type="GO" id="GO:0016787">
    <property type="term" value="F:hydrolase activity"/>
    <property type="evidence" value="ECO:0007669"/>
    <property type="project" value="UniProtKB-KW"/>
</dbReference>
<keyword evidence="3" id="KW-0175">Coiled coil</keyword>
<evidence type="ECO:0000256" key="1">
    <source>
        <dbReference type="ARBA" id="ARBA00022723"/>
    </source>
</evidence>
<evidence type="ECO:0000256" key="3">
    <source>
        <dbReference type="SAM" id="Coils"/>
    </source>
</evidence>
<feature type="compositionally biased region" description="Basic and acidic residues" evidence="4">
    <location>
        <begin position="533"/>
        <end position="542"/>
    </location>
</feature>
<dbReference type="Pfam" id="PF25597">
    <property type="entry name" value="SH3_retrovirus"/>
    <property type="match status" value="1"/>
</dbReference>
<dbReference type="Pfam" id="PF07727">
    <property type="entry name" value="RVT_2"/>
    <property type="match status" value="2"/>
</dbReference>
<feature type="region of interest" description="Disordered" evidence="4">
    <location>
        <begin position="786"/>
        <end position="813"/>
    </location>
</feature>
<accession>A0A6L2M0N2</accession>
<dbReference type="InterPro" id="IPR039537">
    <property type="entry name" value="Retrotran_Ty1/copia-like"/>
</dbReference>
<evidence type="ECO:0000256" key="4">
    <source>
        <dbReference type="SAM" id="MobiDB-lite"/>
    </source>
</evidence>
<feature type="domain" description="Integrase catalytic" evidence="5">
    <location>
        <begin position="2198"/>
        <end position="2245"/>
    </location>
</feature>
<dbReference type="PANTHER" id="PTHR42648">
    <property type="entry name" value="TRANSPOSASE, PUTATIVE-RELATED"/>
    <property type="match status" value="1"/>
</dbReference>
<evidence type="ECO:0000259" key="5">
    <source>
        <dbReference type="PROSITE" id="PS50994"/>
    </source>
</evidence>
<feature type="compositionally biased region" description="Polar residues" evidence="4">
    <location>
        <begin position="802"/>
        <end position="813"/>
    </location>
</feature>
<dbReference type="Gene3D" id="3.30.420.10">
    <property type="entry name" value="Ribonuclease H-like superfamily/Ribonuclease H"/>
    <property type="match status" value="2"/>
</dbReference>
<organism evidence="6">
    <name type="scientific">Tanacetum cinerariifolium</name>
    <name type="common">Dalmatian daisy</name>
    <name type="synonym">Chrysanthemum cinerariifolium</name>
    <dbReference type="NCBI Taxonomy" id="118510"/>
    <lineage>
        <taxon>Eukaryota</taxon>
        <taxon>Viridiplantae</taxon>
        <taxon>Streptophyta</taxon>
        <taxon>Embryophyta</taxon>
        <taxon>Tracheophyta</taxon>
        <taxon>Spermatophyta</taxon>
        <taxon>Magnoliopsida</taxon>
        <taxon>eudicotyledons</taxon>
        <taxon>Gunneridae</taxon>
        <taxon>Pentapetalae</taxon>
        <taxon>asterids</taxon>
        <taxon>campanulids</taxon>
        <taxon>Asterales</taxon>
        <taxon>Asteraceae</taxon>
        <taxon>Asteroideae</taxon>
        <taxon>Anthemideae</taxon>
        <taxon>Anthemidinae</taxon>
        <taxon>Tanacetum</taxon>
    </lineage>
</organism>
<protein>
    <recommendedName>
        <fullName evidence="5">Integrase catalytic domain-containing protein</fullName>
    </recommendedName>
</protein>
<dbReference type="SUPFAM" id="SSF53098">
    <property type="entry name" value="Ribonuclease H-like"/>
    <property type="match status" value="2"/>
</dbReference>
<dbReference type="EMBL" id="BKCJ010005443">
    <property type="protein sequence ID" value="GEU66777.1"/>
    <property type="molecule type" value="Genomic_DNA"/>
</dbReference>
<feature type="region of interest" description="Disordered" evidence="4">
    <location>
        <begin position="523"/>
        <end position="558"/>
    </location>
</feature>